<evidence type="ECO:0000313" key="2">
    <source>
        <dbReference type="Proteomes" id="UP000592780"/>
    </source>
</evidence>
<accession>A0A7W8QCP9</accession>
<dbReference type="AlphaFoldDB" id="A0A7W8QCP9"/>
<dbReference type="Proteomes" id="UP000592780">
    <property type="component" value="Unassembled WGS sequence"/>
</dbReference>
<dbReference type="EMBL" id="JACHDD010000009">
    <property type="protein sequence ID" value="MBB5427473.1"/>
    <property type="molecule type" value="Genomic_DNA"/>
</dbReference>
<proteinExistence type="predicted"/>
<comment type="caution">
    <text evidence="1">The sequence shown here is derived from an EMBL/GenBank/DDBJ whole genome shotgun (WGS) entry which is preliminary data.</text>
</comment>
<gene>
    <name evidence="1" type="ORF">HDG40_005652</name>
</gene>
<keyword evidence="2" id="KW-1185">Reference proteome</keyword>
<reference evidence="1 2" key="1">
    <citation type="submission" date="2020-08" db="EMBL/GenBank/DDBJ databases">
        <title>Genomic Encyclopedia of Type Strains, Phase IV (KMG-V): Genome sequencing to study the core and pangenomes of soil and plant-associated prokaryotes.</title>
        <authorList>
            <person name="Whitman W."/>
        </authorList>
    </citation>
    <scope>NUCLEOTIDE SEQUENCE [LARGE SCALE GENOMIC DNA]</scope>
    <source>
        <strain evidence="1 2">JPY158</strain>
    </source>
</reference>
<protein>
    <submittedName>
        <fullName evidence="1">Uncharacterized protein</fullName>
    </submittedName>
</protein>
<sequence>MRLVIKLSPALTRKWRGKGGFATLSVLPTEDVEAYPHIVNVAVFIEELLVGRSFEVPAAPCRVEAVLPDGLRLEKELKSAEAILVVLEPRKRSKRLQSFRRSIVSSLHFNDLLIDRELSSRRAVPSATDFGIGYFPWSASDSASYHRGAEPGTLVSLAQLGFQSGFQERVQAYDRTVSSRPLASRTEIASWLGIGVEVDRPRILERISEQASVRFTPTQAVAELEAGRYRLPIGSRDSTLRRYGLLTDEGTRFVIPLPVEGDHEESLAVDVRLTVRGRFGNVQSRTVKVEARPKDGVLGSMLALVQRGEIASARSVMSAASQMLFEKFANPYLAALAAHVLLGADGVSGDGHWHRWVKNLAERFPHIPDGKIVLAALMLKKATGIRSDFIGMTDYDIVQNAKNACLEAVSNGLPQYSASIRLLARTAGLIAGFEQSRADFVSSFDADSTSKLLSLTQWLSTHVDPHQGLTVAQLSEYEPEYA</sequence>
<name>A0A7W8QCP9_PARAM</name>
<dbReference type="RefSeq" id="WP_184132094.1">
    <property type="nucleotide sequence ID" value="NZ_JACHDD010000009.1"/>
</dbReference>
<organism evidence="1 2">
    <name type="scientific">Paraburkholderia atlantica</name>
    <dbReference type="NCBI Taxonomy" id="2654982"/>
    <lineage>
        <taxon>Bacteria</taxon>
        <taxon>Pseudomonadati</taxon>
        <taxon>Pseudomonadota</taxon>
        <taxon>Betaproteobacteria</taxon>
        <taxon>Burkholderiales</taxon>
        <taxon>Burkholderiaceae</taxon>
        <taxon>Paraburkholderia</taxon>
    </lineage>
</organism>
<evidence type="ECO:0000313" key="1">
    <source>
        <dbReference type="EMBL" id="MBB5427473.1"/>
    </source>
</evidence>